<dbReference type="NCBIfam" id="TIGR00278">
    <property type="entry name" value="membrane protein insertion efficiency factor YidD"/>
    <property type="match status" value="1"/>
</dbReference>
<dbReference type="HAMAP" id="MF_00386">
    <property type="entry name" value="UPF0161_YidD"/>
    <property type="match status" value="1"/>
</dbReference>
<evidence type="ECO:0000256" key="1">
    <source>
        <dbReference type="HAMAP-Rule" id="MF_00386"/>
    </source>
</evidence>
<organism evidence="3 4">
    <name type="scientific">Candidatus Desulfovibrio intestinavium</name>
    <dbReference type="NCBI Taxonomy" id="2838534"/>
    <lineage>
        <taxon>Bacteria</taxon>
        <taxon>Pseudomonadati</taxon>
        <taxon>Thermodesulfobacteriota</taxon>
        <taxon>Desulfovibrionia</taxon>
        <taxon>Desulfovibrionales</taxon>
        <taxon>Desulfovibrionaceae</taxon>
        <taxon>Desulfovibrio</taxon>
    </lineage>
</organism>
<protein>
    <recommendedName>
        <fullName evidence="1">Putative membrane protein insertion efficiency factor</fullName>
    </recommendedName>
</protein>
<comment type="similarity">
    <text evidence="1">Belongs to the UPF0161 family.</text>
</comment>
<dbReference type="PANTHER" id="PTHR33383">
    <property type="entry name" value="MEMBRANE PROTEIN INSERTION EFFICIENCY FACTOR-RELATED"/>
    <property type="match status" value="1"/>
</dbReference>
<keyword evidence="1" id="KW-0472">Membrane</keyword>
<dbReference type="AlphaFoldDB" id="A0A9D2KQ51"/>
<dbReference type="GO" id="GO:0005886">
    <property type="term" value="C:plasma membrane"/>
    <property type="evidence" value="ECO:0007669"/>
    <property type="project" value="UniProtKB-SubCell"/>
</dbReference>
<evidence type="ECO:0000313" key="3">
    <source>
        <dbReference type="EMBL" id="HJA78628.1"/>
    </source>
</evidence>
<dbReference type="Proteomes" id="UP000823821">
    <property type="component" value="Unassembled WGS sequence"/>
</dbReference>
<reference evidence="3" key="2">
    <citation type="submission" date="2021-04" db="EMBL/GenBank/DDBJ databases">
        <authorList>
            <person name="Gilroy R."/>
        </authorList>
    </citation>
    <scope>NUCLEOTIDE SEQUENCE</scope>
    <source>
        <strain evidence="3">5032</strain>
    </source>
</reference>
<dbReference type="SMART" id="SM01234">
    <property type="entry name" value="Haemolytic"/>
    <property type="match status" value="1"/>
</dbReference>
<gene>
    <name evidence="3" type="primary">yidD</name>
    <name evidence="3" type="ORF">H9784_03505</name>
</gene>
<comment type="caution">
    <text evidence="3">The sequence shown here is derived from an EMBL/GenBank/DDBJ whole genome shotgun (WGS) entry which is preliminary data.</text>
</comment>
<reference evidence="3" key="1">
    <citation type="journal article" date="2021" name="PeerJ">
        <title>Extensive microbial diversity within the chicken gut microbiome revealed by metagenomics and culture.</title>
        <authorList>
            <person name="Gilroy R."/>
            <person name="Ravi A."/>
            <person name="Getino M."/>
            <person name="Pursley I."/>
            <person name="Horton D.L."/>
            <person name="Alikhan N.F."/>
            <person name="Baker D."/>
            <person name="Gharbi K."/>
            <person name="Hall N."/>
            <person name="Watson M."/>
            <person name="Adriaenssens E.M."/>
            <person name="Foster-Nyarko E."/>
            <person name="Jarju S."/>
            <person name="Secka A."/>
            <person name="Antonio M."/>
            <person name="Oren A."/>
            <person name="Chaudhuri R.R."/>
            <person name="La Ragione R."/>
            <person name="Hildebrand F."/>
            <person name="Pallen M.J."/>
        </authorList>
    </citation>
    <scope>NUCLEOTIDE SEQUENCE</scope>
    <source>
        <strain evidence="3">5032</strain>
    </source>
</reference>
<evidence type="ECO:0000313" key="4">
    <source>
        <dbReference type="Proteomes" id="UP000823821"/>
    </source>
</evidence>
<evidence type="ECO:0000256" key="2">
    <source>
        <dbReference type="SAM" id="MobiDB-lite"/>
    </source>
</evidence>
<keyword evidence="1" id="KW-1003">Cell membrane</keyword>
<comment type="subcellular location">
    <subcellularLocation>
        <location evidence="1">Cell membrane</location>
        <topology evidence="1">Peripheral membrane protein</topology>
        <orientation evidence="1">Cytoplasmic side</orientation>
    </subcellularLocation>
</comment>
<dbReference type="Pfam" id="PF01809">
    <property type="entry name" value="YidD"/>
    <property type="match status" value="1"/>
</dbReference>
<feature type="compositionally biased region" description="Basic and acidic residues" evidence="2">
    <location>
        <begin position="80"/>
        <end position="97"/>
    </location>
</feature>
<dbReference type="EMBL" id="DWZD01000020">
    <property type="protein sequence ID" value="HJA78628.1"/>
    <property type="molecule type" value="Genomic_DNA"/>
</dbReference>
<sequence>MSVLKTAVRRLLILPIRLYQLCISPLLPPSCRFVPTCSAYAIEAISRHGALRGGWLTLRRLARCHPWGGSGYDPVPPVPRRPDKEAAHRRPTPDARH</sequence>
<accession>A0A9D2KQ51</accession>
<proteinExistence type="inferred from homology"/>
<dbReference type="PANTHER" id="PTHR33383:SF1">
    <property type="entry name" value="MEMBRANE PROTEIN INSERTION EFFICIENCY FACTOR-RELATED"/>
    <property type="match status" value="1"/>
</dbReference>
<comment type="function">
    <text evidence="1">Could be involved in insertion of integral membrane proteins into the membrane.</text>
</comment>
<dbReference type="InterPro" id="IPR002696">
    <property type="entry name" value="Membr_insert_effic_factor_YidD"/>
</dbReference>
<name>A0A9D2KQ51_9BACT</name>
<feature type="region of interest" description="Disordered" evidence="2">
    <location>
        <begin position="67"/>
        <end position="97"/>
    </location>
</feature>